<evidence type="ECO:0000259" key="3">
    <source>
        <dbReference type="Pfam" id="PF02772"/>
    </source>
</evidence>
<gene>
    <name evidence="4" type="ORF">HC138_01980</name>
</gene>
<evidence type="ECO:0000259" key="2">
    <source>
        <dbReference type="Pfam" id="PF00438"/>
    </source>
</evidence>
<evidence type="ECO:0008006" key="6">
    <source>
        <dbReference type="Google" id="ProtNLM"/>
    </source>
</evidence>
<evidence type="ECO:0000313" key="4">
    <source>
        <dbReference type="EMBL" id="NJJ03152.1"/>
    </source>
</evidence>
<dbReference type="InterPro" id="IPR022631">
    <property type="entry name" value="ADOMET_SYNTHASE_CS"/>
</dbReference>
<reference evidence="4 5" key="1">
    <citation type="submission" date="2020-03" db="EMBL/GenBank/DDBJ databases">
        <title>Draft genome sequences of bacterial isolates from the female urobiome.</title>
        <authorList>
            <person name="Miller-Ensminger T."/>
            <person name="Wolfe A.J."/>
            <person name="Putonti C."/>
        </authorList>
    </citation>
    <scope>NUCLEOTIDE SEQUENCE [LARGE SCALE GENOMIC DNA]</scope>
    <source>
        <strain evidence="4 5">UMB8490</strain>
    </source>
</reference>
<dbReference type="Pfam" id="PF02772">
    <property type="entry name" value="S-AdoMet_synt_M"/>
    <property type="match status" value="1"/>
</dbReference>
<sequence>MPTVRTGESTCIGHPDKLCDLIADTILDDLLVTDPAARCAVEVMATKGRIIAAGVSTSLEARDGNESAFVLTGAGDQGTVYGYATAETRERLPLLLVIAHDICKRLDTARVDGVIRGIGSDGKSQVSLCYDDDGHATDVEAVVVSIQHTKDTDLEELRRQVTNLIITPAFVSTVTTFDPG</sequence>
<protein>
    <recommendedName>
        <fullName evidence="6">Methionine adenosyltransferase</fullName>
    </recommendedName>
</protein>
<dbReference type="GO" id="GO:0004478">
    <property type="term" value="F:methionine adenosyltransferase activity"/>
    <property type="evidence" value="ECO:0007669"/>
    <property type="project" value="InterPro"/>
</dbReference>
<evidence type="ECO:0000256" key="1">
    <source>
        <dbReference type="ARBA" id="ARBA00022723"/>
    </source>
</evidence>
<dbReference type="InterPro" id="IPR022636">
    <property type="entry name" value="S-AdoMet_synthetase_sfam"/>
</dbReference>
<dbReference type="InterPro" id="IPR002133">
    <property type="entry name" value="S-AdoMet_synthetase"/>
</dbReference>
<dbReference type="Pfam" id="PF00438">
    <property type="entry name" value="S-AdoMet_synt_N"/>
    <property type="match status" value="1"/>
</dbReference>
<dbReference type="GO" id="GO:0006556">
    <property type="term" value="P:S-adenosylmethionine biosynthetic process"/>
    <property type="evidence" value="ECO:0007669"/>
    <property type="project" value="InterPro"/>
</dbReference>
<dbReference type="EMBL" id="JAAUVV010000002">
    <property type="protein sequence ID" value="NJJ03152.1"/>
    <property type="molecule type" value="Genomic_DNA"/>
</dbReference>
<dbReference type="GO" id="GO:0005524">
    <property type="term" value="F:ATP binding"/>
    <property type="evidence" value="ECO:0007669"/>
    <property type="project" value="InterPro"/>
</dbReference>
<dbReference type="InterPro" id="IPR022629">
    <property type="entry name" value="S-AdoMet_synt_central"/>
</dbReference>
<dbReference type="RefSeq" id="WP_167615774.1">
    <property type="nucleotide sequence ID" value="NZ_JAAUVV010000002.1"/>
</dbReference>
<organism evidence="4 5">
    <name type="scientific">Corynebacterium coyleae</name>
    <dbReference type="NCBI Taxonomy" id="53374"/>
    <lineage>
        <taxon>Bacteria</taxon>
        <taxon>Bacillati</taxon>
        <taxon>Actinomycetota</taxon>
        <taxon>Actinomycetes</taxon>
        <taxon>Mycobacteriales</taxon>
        <taxon>Corynebacteriaceae</taxon>
        <taxon>Corynebacterium</taxon>
    </lineage>
</organism>
<keyword evidence="1" id="KW-0479">Metal-binding</keyword>
<feature type="domain" description="S-adenosylmethionine synthetase N-terminal" evidence="2">
    <location>
        <begin position="5"/>
        <end position="57"/>
    </location>
</feature>
<accession>A0AAP7CBC6</accession>
<dbReference type="Gene3D" id="3.30.300.10">
    <property type="match status" value="2"/>
</dbReference>
<dbReference type="Proteomes" id="UP000591626">
    <property type="component" value="Unassembled WGS sequence"/>
</dbReference>
<feature type="domain" description="S-adenosylmethionine synthetase central" evidence="3">
    <location>
        <begin position="72"/>
        <end position="171"/>
    </location>
</feature>
<dbReference type="GO" id="GO:0046872">
    <property type="term" value="F:metal ion binding"/>
    <property type="evidence" value="ECO:0007669"/>
    <property type="project" value="UniProtKB-KW"/>
</dbReference>
<name>A0AAP7CBC6_9CORY</name>
<comment type="caution">
    <text evidence="4">The sequence shown here is derived from an EMBL/GenBank/DDBJ whole genome shotgun (WGS) entry which is preliminary data.</text>
</comment>
<dbReference type="AlphaFoldDB" id="A0AAP7CBC6"/>
<dbReference type="InterPro" id="IPR022628">
    <property type="entry name" value="S-AdoMet_synt_N"/>
</dbReference>
<dbReference type="PANTHER" id="PTHR11964">
    <property type="entry name" value="S-ADENOSYLMETHIONINE SYNTHETASE"/>
    <property type="match status" value="1"/>
</dbReference>
<dbReference type="PROSITE" id="PS00376">
    <property type="entry name" value="ADOMET_SYNTHASE_1"/>
    <property type="match status" value="1"/>
</dbReference>
<proteinExistence type="predicted"/>
<dbReference type="SUPFAM" id="SSF55973">
    <property type="entry name" value="S-adenosylmethionine synthetase"/>
    <property type="match status" value="2"/>
</dbReference>
<evidence type="ECO:0000313" key="5">
    <source>
        <dbReference type="Proteomes" id="UP000591626"/>
    </source>
</evidence>